<dbReference type="RefSeq" id="WP_315576322.1">
    <property type="nucleotide sequence ID" value="NZ_JARDXH010000004.1"/>
</dbReference>
<evidence type="ECO:0000313" key="3">
    <source>
        <dbReference type="Proteomes" id="UP001249959"/>
    </source>
</evidence>
<comment type="caution">
    <text evidence="2">The sequence shown here is derived from an EMBL/GenBank/DDBJ whole genome shotgun (WGS) entry which is preliminary data.</text>
</comment>
<keyword evidence="1" id="KW-0812">Transmembrane</keyword>
<keyword evidence="1" id="KW-1133">Transmembrane helix</keyword>
<keyword evidence="3" id="KW-1185">Reference proteome</keyword>
<protein>
    <submittedName>
        <fullName evidence="2">FixH family protein</fullName>
    </submittedName>
</protein>
<feature type="transmembrane region" description="Helical" evidence="1">
    <location>
        <begin position="12"/>
        <end position="32"/>
    </location>
</feature>
<dbReference type="InterPro" id="IPR008620">
    <property type="entry name" value="FixH"/>
</dbReference>
<dbReference type="Proteomes" id="UP001249959">
    <property type="component" value="Unassembled WGS sequence"/>
</dbReference>
<evidence type="ECO:0000256" key="1">
    <source>
        <dbReference type="SAM" id="Phobius"/>
    </source>
</evidence>
<accession>A0ABU3TQB3</accession>
<dbReference type="Pfam" id="PF05751">
    <property type="entry name" value="FixH"/>
    <property type="match status" value="1"/>
</dbReference>
<evidence type="ECO:0000313" key="2">
    <source>
        <dbReference type="EMBL" id="MDU0808053.1"/>
    </source>
</evidence>
<sequence length="154" mass="17867">MSNIQQKKGFHWGHGIIVTFVLFGAFMAYFYINMSHEKIELVGENYYADGQAYQAKINQQNQSIPTSQQIQVKTIANDQYLLIQLPTGCDSASVQFFRPSDESRDKTIHWKIQDGLNWTSPTDFLIEGPWKRTIRWSIDGKSYLQEDRIVISKK</sequence>
<name>A0ABU3TQB3_9BACT</name>
<keyword evidence="1" id="KW-0472">Membrane</keyword>
<reference evidence="2 3" key="1">
    <citation type="submission" date="2023-09" db="EMBL/GenBank/DDBJ databases">
        <title>Aquirufa genomes.</title>
        <authorList>
            <person name="Pitt A."/>
        </authorList>
    </citation>
    <scope>NUCLEOTIDE SEQUENCE [LARGE SCALE GENOMIC DNA]</scope>
    <source>
        <strain evidence="2 3">LEOWEIH-7C</strain>
    </source>
</reference>
<organism evidence="2 3">
    <name type="scientific">Aquirufa regiilacus</name>
    <dbReference type="NCBI Taxonomy" id="3024868"/>
    <lineage>
        <taxon>Bacteria</taxon>
        <taxon>Pseudomonadati</taxon>
        <taxon>Bacteroidota</taxon>
        <taxon>Cytophagia</taxon>
        <taxon>Cytophagales</taxon>
        <taxon>Flectobacillaceae</taxon>
        <taxon>Aquirufa</taxon>
    </lineage>
</organism>
<dbReference type="EMBL" id="JAVNWW010000001">
    <property type="protein sequence ID" value="MDU0808053.1"/>
    <property type="molecule type" value="Genomic_DNA"/>
</dbReference>
<proteinExistence type="predicted"/>
<gene>
    <name evidence="2" type="ORF">PQG45_03270</name>
</gene>